<feature type="region of interest" description="Disordered" evidence="1">
    <location>
        <begin position="175"/>
        <end position="245"/>
    </location>
</feature>
<sequence length="333" mass="37479">MDIYFWDAGVLFVVYQRVPFISDPRVEFESTCSEELAVIRSVDDPVMIVMQSPVPFISELHKSDLWIADRRPHRYSTRLNHQRIMDQVRTELAEMRANMAQFMTMMQGVVQGQEELRALAQRLEAVIPPVHRAPPVDVPVHENAAVTILVDDCAVSDELKGIRISEQPLAAETVNVRATRAPVRHPGSSSSSGAKKPSSGAPKRGEIETNDVHRRRSANRGQYRQAAQASQPHNGNQAGTSNERKKIIFDPIPTSYAELYPSLLERNLITPRDPPPIPVNPRWWYRPEQHCVYHSGAPGHDVDSCFQLKSKVQDLVRSGILSFEDLGPRDNQA</sequence>
<dbReference type="AlphaFoldDB" id="A0A9D4WVI7"/>
<gene>
    <name evidence="2" type="ORF">KIW84_054918</name>
</gene>
<dbReference type="EMBL" id="JAMSHJ010000005">
    <property type="protein sequence ID" value="KAI5409286.1"/>
    <property type="molecule type" value="Genomic_DNA"/>
</dbReference>
<dbReference type="PANTHER" id="PTHR32108:SF9">
    <property type="entry name" value="REVERSE TRANSCRIPTASE RNASE H-LIKE DOMAIN-CONTAINING PROTEIN"/>
    <property type="match status" value="1"/>
</dbReference>
<feature type="compositionally biased region" description="Polar residues" evidence="1">
    <location>
        <begin position="219"/>
        <end position="241"/>
    </location>
</feature>
<accession>A0A9D4WVI7</accession>
<reference evidence="2 3" key="1">
    <citation type="journal article" date="2022" name="Nat. Genet.">
        <title>Improved pea reference genome and pan-genome highlight genomic features and evolutionary characteristics.</title>
        <authorList>
            <person name="Yang T."/>
            <person name="Liu R."/>
            <person name="Luo Y."/>
            <person name="Hu S."/>
            <person name="Wang D."/>
            <person name="Wang C."/>
            <person name="Pandey M.K."/>
            <person name="Ge S."/>
            <person name="Xu Q."/>
            <person name="Li N."/>
            <person name="Li G."/>
            <person name="Huang Y."/>
            <person name="Saxena R.K."/>
            <person name="Ji Y."/>
            <person name="Li M."/>
            <person name="Yan X."/>
            <person name="He Y."/>
            <person name="Liu Y."/>
            <person name="Wang X."/>
            <person name="Xiang C."/>
            <person name="Varshney R.K."/>
            <person name="Ding H."/>
            <person name="Gao S."/>
            <person name="Zong X."/>
        </authorList>
    </citation>
    <scope>NUCLEOTIDE SEQUENCE [LARGE SCALE GENOMIC DNA]</scope>
    <source>
        <strain evidence="2 3">cv. Zhongwan 6</strain>
    </source>
</reference>
<comment type="caution">
    <text evidence="2">The sequence shown here is derived from an EMBL/GenBank/DDBJ whole genome shotgun (WGS) entry which is preliminary data.</text>
</comment>
<evidence type="ECO:0000313" key="2">
    <source>
        <dbReference type="EMBL" id="KAI5409286.1"/>
    </source>
</evidence>
<protein>
    <recommendedName>
        <fullName evidence="4">Gag-pol polyprotein</fullName>
    </recommendedName>
</protein>
<name>A0A9D4WVI7_PEA</name>
<evidence type="ECO:0008006" key="4">
    <source>
        <dbReference type="Google" id="ProtNLM"/>
    </source>
</evidence>
<feature type="compositionally biased region" description="Basic and acidic residues" evidence="1">
    <location>
        <begin position="203"/>
        <end position="212"/>
    </location>
</feature>
<feature type="compositionally biased region" description="Low complexity" evidence="1">
    <location>
        <begin position="186"/>
        <end position="202"/>
    </location>
</feature>
<proteinExistence type="predicted"/>
<organism evidence="2 3">
    <name type="scientific">Pisum sativum</name>
    <name type="common">Garden pea</name>
    <name type="synonym">Lathyrus oleraceus</name>
    <dbReference type="NCBI Taxonomy" id="3888"/>
    <lineage>
        <taxon>Eukaryota</taxon>
        <taxon>Viridiplantae</taxon>
        <taxon>Streptophyta</taxon>
        <taxon>Embryophyta</taxon>
        <taxon>Tracheophyta</taxon>
        <taxon>Spermatophyta</taxon>
        <taxon>Magnoliopsida</taxon>
        <taxon>eudicotyledons</taxon>
        <taxon>Gunneridae</taxon>
        <taxon>Pentapetalae</taxon>
        <taxon>rosids</taxon>
        <taxon>fabids</taxon>
        <taxon>Fabales</taxon>
        <taxon>Fabaceae</taxon>
        <taxon>Papilionoideae</taxon>
        <taxon>50 kb inversion clade</taxon>
        <taxon>NPAAA clade</taxon>
        <taxon>Hologalegina</taxon>
        <taxon>IRL clade</taxon>
        <taxon>Fabeae</taxon>
        <taxon>Lathyrus</taxon>
    </lineage>
</organism>
<dbReference type="Proteomes" id="UP001058974">
    <property type="component" value="Chromosome 5"/>
</dbReference>
<evidence type="ECO:0000256" key="1">
    <source>
        <dbReference type="SAM" id="MobiDB-lite"/>
    </source>
</evidence>
<evidence type="ECO:0000313" key="3">
    <source>
        <dbReference type="Proteomes" id="UP001058974"/>
    </source>
</evidence>
<dbReference type="Gramene" id="Psat05G0491800-T1">
    <property type="protein sequence ID" value="KAI5409286.1"/>
    <property type="gene ID" value="KIW84_054918"/>
</dbReference>
<keyword evidence="3" id="KW-1185">Reference proteome</keyword>
<dbReference type="PANTHER" id="PTHR32108">
    <property type="entry name" value="DNA-DIRECTED RNA POLYMERASE SUBUNIT ALPHA"/>
    <property type="match status" value="1"/>
</dbReference>